<accession>A0ABV8LFT5</accession>
<comment type="caution">
    <text evidence="2">The sequence shown here is derived from an EMBL/GenBank/DDBJ whole genome shotgun (WGS) entry which is preliminary data.</text>
</comment>
<protein>
    <submittedName>
        <fullName evidence="2">MarR family winged helix-turn-helix transcriptional regulator</fullName>
    </submittedName>
</protein>
<dbReference type="Gene3D" id="1.10.10.10">
    <property type="entry name" value="Winged helix-like DNA-binding domain superfamily/Winged helix DNA-binding domain"/>
    <property type="match status" value="1"/>
</dbReference>
<sequence length="191" mass="21511">MSADIKTEARWLTDDEQRSWRAFLEGSRLLMHNLERGHQKHGLSGTDYEILVQLSEAPEHRLRMSQLAVRTLLEKSRLSHQITRMEKAGLIERQPCPDDRRGQFAVLTEHGWETIQLVAVDHVNQVRDIFVDKMTPEQFAVLGAAFEQVAAGLRKPRPEACAEALGYDAPESCDAGTDADDSTCDADLFLP</sequence>
<feature type="domain" description="HTH marR-type" evidence="1">
    <location>
        <begin position="16"/>
        <end position="151"/>
    </location>
</feature>
<dbReference type="PROSITE" id="PS50995">
    <property type="entry name" value="HTH_MARR_2"/>
    <property type="match status" value="1"/>
</dbReference>
<dbReference type="Pfam" id="PF12802">
    <property type="entry name" value="MarR_2"/>
    <property type="match status" value="1"/>
</dbReference>
<dbReference type="RefSeq" id="WP_253760000.1">
    <property type="nucleotide sequence ID" value="NZ_JAMZDZ010000001.1"/>
</dbReference>
<proteinExistence type="predicted"/>
<dbReference type="InterPro" id="IPR000835">
    <property type="entry name" value="HTH_MarR-typ"/>
</dbReference>
<evidence type="ECO:0000313" key="2">
    <source>
        <dbReference type="EMBL" id="MFC4129767.1"/>
    </source>
</evidence>
<dbReference type="InterPro" id="IPR039422">
    <property type="entry name" value="MarR/SlyA-like"/>
</dbReference>
<evidence type="ECO:0000259" key="1">
    <source>
        <dbReference type="PROSITE" id="PS50995"/>
    </source>
</evidence>
<dbReference type="PANTHER" id="PTHR33164:SF99">
    <property type="entry name" value="MARR FAMILY REGULATORY PROTEIN"/>
    <property type="match status" value="1"/>
</dbReference>
<gene>
    <name evidence="2" type="ORF">ACFOZ4_04035</name>
</gene>
<dbReference type="SMART" id="SM00347">
    <property type="entry name" value="HTH_MARR"/>
    <property type="match status" value="1"/>
</dbReference>
<dbReference type="Proteomes" id="UP001595816">
    <property type="component" value="Unassembled WGS sequence"/>
</dbReference>
<dbReference type="PANTHER" id="PTHR33164">
    <property type="entry name" value="TRANSCRIPTIONAL REGULATOR, MARR FAMILY"/>
    <property type="match status" value="1"/>
</dbReference>
<dbReference type="InterPro" id="IPR036390">
    <property type="entry name" value="WH_DNA-bd_sf"/>
</dbReference>
<reference evidence="3" key="1">
    <citation type="journal article" date="2019" name="Int. J. Syst. Evol. Microbiol.">
        <title>The Global Catalogue of Microorganisms (GCM) 10K type strain sequencing project: providing services to taxonomists for standard genome sequencing and annotation.</title>
        <authorList>
            <consortium name="The Broad Institute Genomics Platform"/>
            <consortium name="The Broad Institute Genome Sequencing Center for Infectious Disease"/>
            <person name="Wu L."/>
            <person name="Ma J."/>
        </authorList>
    </citation>
    <scope>NUCLEOTIDE SEQUENCE [LARGE SCALE GENOMIC DNA]</scope>
    <source>
        <strain evidence="3">CGMCC 4.7289</strain>
    </source>
</reference>
<dbReference type="InterPro" id="IPR036388">
    <property type="entry name" value="WH-like_DNA-bd_sf"/>
</dbReference>
<dbReference type="SUPFAM" id="SSF46785">
    <property type="entry name" value="Winged helix' DNA-binding domain"/>
    <property type="match status" value="1"/>
</dbReference>
<keyword evidence="3" id="KW-1185">Reference proteome</keyword>
<organism evidence="2 3">
    <name type="scientific">Hamadaea flava</name>
    <dbReference type="NCBI Taxonomy" id="1742688"/>
    <lineage>
        <taxon>Bacteria</taxon>
        <taxon>Bacillati</taxon>
        <taxon>Actinomycetota</taxon>
        <taxon>Actinomycetes</taxon>
        <taxon>Micromonosporales</taxon>
        <taxon>Micromonosporaceae</taxon>
        <taxon>Hamadaea</taxon>
    </lineage>
</organism>
<name>A0ABV8LFT5_9ACTN</name>
<evidence type="ECO:0000313" key="3">
    <source>
        <dbReference type="Proteomes" id="UP001595816"/>
    </source>
</evidence>
<dbReference type="EMBL" id="JBHSAY010000003">
    <property type="protein sequence ID" value="MFC4129767.1"/>
    <property type="molecule type" value="Genomic_DNA"/>
</dbReference>